<comment type="caution">
    <text evidence="11">The sequence shown here is derived from an EMBL/GenBank/DDBJ whole genome shotgun (WGS) entry which is preliminary data.</text>
</comment>
<protein>
    <recommendedName>
        <fullName evidence="10">MotA/TolQ/ExbB proton channel domain-containing protein</fullName>
    </recommendedName>
</protein>
<evidence type="ECO:0000259" key="10">
    <source>
        <dbReference type="Pfam" id="PF01618"/>
    </source>
</evidence>
<gene>
    <name evidence="11" type="ORF">SDC9_34035</name>
</gene>
<evidence type="ECO:0000256" key="1">
    <source>
        <dbReference type="ARBA" id="ARBA00004651"/>
    </source>
</evidence>
<evidence type="ECO:0000256" key="3">
    <source>
        <dbReference type="ARBA" id="ARBA00022448"/>
    </source>
</evidence>
<comment type="subcellular location">
    <subcellularLocation>
        <location evidence="1">Cell membrane</location>
        <topology evidence="1">Multi-pass membrane protein</topology>
    </subcellularLocation>
</comment>
<sequence length="204" mass="22490">MTEAWTYFQKGGLVMYPLLLASIFVIAIAVERYLYFKVEDPGRKFVNELVALLRNGKWNEAKTSAQNKKGTFGRILTDAMRKDNADAYSLEAFLETESGIFIAQLRERLNYLSVIVTMSPLLGLLGTIVGMISAFSIFNMRAGQPMAITGGIGEALIATATGLCVAIVALAVHSYYAQRLDTVITEMELSFSVLMEAVLRGDRK</sequence>
<evidence type="ECO:0000256" key="5">
    <source>
        <dbReference type="ARBA" id="ARBA00022692"/>
    </source>
</evidence>
<evidence type="ECO:0000256" key="7">
    <source>
        <dbReference type="ARBA" id="ARBA00022989"/>
    </source>
</evidence>
<proteinExistence type="inferred from homology"/>
<keyword evidence="6" id="KW-0653">Protein transport</keyword>
<organism evidence="11">
    <name type="scientific">bioreactor metagenome</name>
    <dbReference type="NCBI Taxonomy" id="1076179"/>
    <lineage>
        <taxon>unclassified sequences</taxon>
        <taxon>metagenomes</taxon>
        <taxon>ecological metagenomes</taxon>
    </lineage>
</organism>
<evidence type="ECO:0000256" key="4">
    <source>
        <dbReference type="ARBA" id="ARBA00022475"/>
    </source>
</evidence>
<keyword evidence="5 9" id="KW-0812">Transmembrane</keyword>
<evidence type="ECO:0000256" key="9">
    <source>
        <dbReference type="SAM" id="Phobius"/>
    </source>
</evidence>
<name>A0A644VBC0_9ZZZZ</name>
<evidence type="ECO:0000313" key="11">
    <source>
        <dbReference type="EMBL" id="MPL88022.1"/>
    </source>
</evidence>
<comment type="similarity">
    <text evidence="2">Belongs to the ExbB/TolQ family.</text>
</comment>
<feature type="transmembrane region" description="Helical" evidence="9">
    <location>
        <begin position="111"/>
        <end position="135"/>
    </location>
</feature>
<reference evidence="11" key="1">
    <citation type="submission" date="2019-08" db="EMBL/GenBank/DDBJ databases">
        <authorList>
            <person name="Kucharzyk K."/>
            <person name="Murdoch R.W."/>
            <person name="Higgins S."/>
            <person name="Loffler F."/>
        </authorList>
    </citation>
    <scope>NUCLEOTIDE SEQUENCE</scope>
</reference>
<feature type="transmembrane region" description="Helical" evidence="9">
    <location>
        <begin position="155"/>
        <end position="177"/>
    </location>
</feature>
<evidence type="ECO:0000256" key="8">
    <source>
        <dbReference type="ARBA" id="ARBA00023136"/>
    </source>
</evidence>
<feature type="transmembrane region" description="Helical" evidence="9">
    <location>
        <begin position="14"/>
        <end position="35"/>
    </location>
</feature>
<dbReference type="GO" id="GO:0005886">
    <property type="term" value="C:plasma membrane"/>
    <property type="evidence" value="ECO:0007669"/>
    <property type="project" value="UniProtKB-SubCell"/>
</dbReference>
<keyword evidence="7 9" id="KW-1133">Transmembrane helix</keyword>
<dbReference type="AlphaFoldDB" id="A0A644VBC0"/>
<keyword evidence="3" id="KW-0813">Transport</keyword>
<dbReference type="PANTHER" id="PTHR30625">
    <property type="entry name" value="PROTEIN TOLQ"/>
    <property type="match status" value="1"/>
</dbReference>
<keyword evidence="4" id="KW-1003">Cell membrane</keyword>
<feature type="domain" description="MotA/TolQ/ExbB proton channel" evidence="10">
    <location>
        <begin position="71"/>
        <end position="188"/>
    </location>
</feature>
<accession>A0A644VBC0</accession>
<keyword evidence="8 9" id="KW-0472">Membrane</keyword>
<dbReference type="InterPro" id="IPR002898">
    <property type="entry name" value="MotA_ExbB_proton_chnl"/>
</dbReference>
<evidence type="ECO:0000256" key="6">
    <source>
        <dbReference type="ARBA" id="ARBA00022927"/>
    </source>
</evidence>
<dbReference type="PANTHER" id="PTHR30625:SF15">
    <property type="entry name" value="BIOPOLYMER TRANSPORT PROTEIN EXBB"/>
    <property type="match status" value="1"/>
</dbReference>
<dbReference type="Pfam" id="PF01618">
    <property type="entry name" value="MotA_ExbB"/>
    <property type="match status" value="1"/>
</dbReference>
<dbReference type="GO" id="GO:0017038">
    <property type="term" value="P:protein import"/>
    <property type="evidence" value="ECO:0007669"/>
    <property type="project" value="TreeGrafter"/>
</dbReference>
<dbReference type="EMBL" id="VSSQ01000249">
    <property type="protein sequence ID" value="MPL88022.1"/>
    <property type="molecule type" value="Genomic_DNA"/>
</dbReference>
<dbReference type="InterPro" id="IPR050790">
    <property type="entry name" value="ExbB/TolQ_transport"/>
</dbReference>
<evidence type="ECO:0000256" key="2">
    <source>
        <dbReference type="ARBA" id="ARBA00010442"/>
    </source>
</evidence>